<comment type="caution">
    <text evidence="3">The sequence shown here is derived from an EMBL/GenBank/DDBJ whole genome shotgun (WGS) entry which is preliminary data.</text>
</comment>
<sequence length="573" mass="62405">MAPRVFPLVCAVSVMLFYLIGYSSISMQAPPAAVIATAIERAAPMDVVDRRGLQALALTSSAVAATVPIEASPPARTGLVLDGSLEAALRYAVPPGKPKFLLVTFGNLGVKDQLLNFVAHVKRAGAQHVVGAVDVGAFDLILAQGSPAYKTPLASEAYQMDGSNQHASSSWKKFAGMRTGEVMKIVAAGYTVMHTDCDVVWLRDPMPYVMCETAGWNRDAPSVAERYPCEPLREADVMVSSDNMSPDKDAQAHASYAAGGTFNTGLLLIRSSLGGVRFVKEWHRLVVSPDRGSRFAALTSDQQVFNHMMRKPNEWPGISAPHGAWVMDAWDKTLRLGALAMPLFMNGHGYFVQRAHVRLGFTPLAVHATYSLDNHDNVAKRQRFREAGLWEADDDAYYGKGRGYLALNGTLSPALQAKIKEFVSKGMPPTNIGVHALALAEYVNELRDALALATILKRTLILPRWACYCDRLWSGSDDIFSSGCMYNGAEMGKFVPFTCPMDHVLSPAAWERVGLPYRDPSFLSSPRRPKGPVVEINLLPRAQWNKFKKDAKPVELSTAASASGEGRGEPHFP</sequence>
<dbReference type="InterPro" id="IPR053250">
    <property type="entry name" value="Glycosyltransferase_77"/>
</dbReference>
<feature type="domain" description="Nucleotide-diphospho-sugar transferase" evidence="2">
    <location>
        <begin position="129"/>
        <end position="383"/>
    </location>
</feature>
<feature type="region of interest" description="Disordered" evidence="1">
    <location>
        <begin position="550"/>
        <end position="573"/>
    </location>
</feature>
<proteinExistence type="predicted"/>
<keyword evidence="3" id="KW-0808">Transferase</keyword>
<evidence type="ECO:0000313" key="4">
    <source>
        <dbReference type="Proteomes" id="UP000037460"/>
    </source>
</evidence>
<dbReference type="Pfam" id="PF03407">
    <property type="entry name" value="Nucleotid_trans"/>
    <property type="match status" value="1"/>
</dbReference>
<name>A0A0M0JET6_9EUKA</name>
<dbReference type="OrthoDB" id="540503at2759"/>
<dbReference type="AlphaFoldDB" id="A0A0M0JET6"/>
<organism evidence="3 4">
    <name type="scientific">Chrysochromulina tobinii</name>
    <dbReference type="NCBI Taxonomy" id="1460289"/>
    <lineage>
        <taxon>Eukaryota</taxon>
        <taxon>Haptista</taxon>
        <taxon>Haptophyta</taxon>
        <taxon>Prymnesiophyceae</taxon>
        <taxon>Prymnesiales</taxon>
        <taxon>Chrysochromulinaceae</taxon>
        <taxon>Chrysochromulina</taxon>
    </lineage>
</organism>
<gene>
    <name evidence="3" type="ORF">Ctob_010310</name>
</gene>
<dbReference type="PANTHER" id="PTHR46936:SF1">
    <property type="entry name" value="ARABINOSYLTRANSFERASE XEG113"/>
    <property type="match status" value="1"/>
</dbReference>
<evidence type="ECO:0000256" key="1">
    <source>
        <dbReference type="SAM" id="MobiDB-lite"/>
    </source>
</evidence>
<dbReference type="PANTHER" id="PTHR46936">
    <property type="entry name" value="ARABINOSYLTRANSFERASE XEG113"/>
    <property type="match status" value="1"/>
</dbReference>
<evidence type="ECO:0000313" key="3">
    <source>
        <dbReference type="EMBL" id="KOO25106.1"/>
    </source>
</evidence>
<dbReference type="EMBL" id="JWZX01003018">
    <property type="protein sequence ID" value="KOO25106.1"/>
    <property type="molecule type" value="Genomic_DNA"/>
</dbReference>
<reference evidence="4" key="1">
    <citation type="journal article" date="2015" name="PLoS Genet.">
        <title>Genome Sequence and Transcriptome Analyses of Chrysochromulina tobin: Metabolic Tools for Enhanced Algal Fitness in the Prominent Order Prymnesiales (Haptophyceae).</title>
        <authorList>
            <person name="Hovde B.T."/>
            <person name="Deodato C.R."/>
            <person name="Hunsperger H.M."/>
            <person name="Ryken S.A."/>
            <person name="Yost W."/>
            <person name="Jha R.K."/>
            <person name="Patterson J."/>
            <person name="Monnat R.J. Jr."/>
            <person name="Barlow S.B."/>
            <person name="Starkenburg S.R."/>
            <person name="Cattolico R.A."/>
        </authorList>
    </citation>
    <scope>NUCLEOTIDE SEQUENCE</scope>
    <source>
        <strain evidence="4">CCMP291</strain>
    </source>
</reference>
<protein>
    <submittedName>
        <fullName evidence="3">Glycosyltransferase family 77 protein</fullName>
    </submittedName>
</protein>
<dbReference type="InterPro" id="IPR005069">
    <property type="entry name" value="Nucl-diP-sugar_transferase"/>
</dbReference>
<keyword evidence="4" id="KW-1185">Reference proteome</keyword>
<evidence type="ECO:0000259" key="2">
    <source>
        <dbReference type="Pfam" id="PF03407"/>
    </source>
</evidence>
<dbReference type="GO" id="GO:0052636">
    <property type="term" value="F:arabinosyltransferase activity"/>
    <property type="evidence" value="ECO:0007669"/>
    <property type="project" value="TreeGrafter"/>
</dbReference>
<accession>A0A0M0JET6</accession>
<dbReference type="GO" id="GO:0005794">
    <property type="term" value="C:Golgi apparatus"/>
    <property type="evidence" value="ECO:0007669"/>
    <property type="project" value="TreeGrafter"/>
</dbReference>
<dbReference type="Proteomes" id="UP000037460">
    <property type="component" value="Unassembled WGS sequence"/>
</dbReference>